<protein>
    <submittedName>
        <fullName evidence="3">Uncharacterized protein</fullName>
    </submittedName>
</protein>
<keyword evidence="4" id="KW-1185">Reference proteome</keyword>
<evidence type="ECO:0000313" key="4">
    <source>
        <dbReference type="Proteomes" id="UP000051658"/>
    </source>
</evidence>
<evidence type="ECO:0000313" key="3">
    <source>
        <dbReference type="EMBL" id="KRN54204.1"/>
    </source>
</evidence>
<feature type="coiled-coil region" evidence="1">
    <location>
        <begin position="163"/>
        <end position="190"/>
    </location>
</feature>
<dbReference type="AlphaFoldDB" id="A0A0R2HV42"/>
<name>A0A0R2HV42_CARDV</name>
<evidence type="ECO:0000256" key="2">
    <source>
        <dbReference type="SAM" id="SignalP"/>
    </source>
</evidence>
<keyword evidence="1" id="KW-0175">Coiled coil</keyword>
<dbReference type="RefSeq" id="WP_051915640.1">
    <property type="nucleotide sequence ID" value="NZ_JQBS01000035.1"/>
</dbReference>
<organism evidence="3 4">
    <name type="scientific">Carnobacterium divergens DSM 20623</name>
    <dbReference type="NCBI Taxonomy" id="1449336"/>
    <lineage>
        <taxon>Bacteria</taxon>
        <taxon>Bacillati</taxon>
        <taxon>Bacillota</taxon>
        <taxon>Bacilli</taxon>
        <taxon>Lactobacillales</taxon>
        <taxon>Carnobacteriaceae</taxon>
        <taxon>Carnobacterium</taxon>
    </lineage>
</organism>
<dbReference type="Proteomes" id="UP000051658">
    <property type="component" value="Unassembled WGS sequence"/>
</dbReference>
<evidence type="ECO:0000256" key="1">
    <source>
        <dbReference type="SAM" id="Coils"/>
    </source>
</evidence>
<keyword evidence="2" id="KW-0732">Signal</keyword>
<dbReference type="GeneID" id="89588779"/>
<reference evidence="3 4" key="1">
    <citation type="journal article" date="2015" name="Genome Announc.">
        <title>Expanding the biotechnology potential of lactobacilli through comparative genomics of 213 strains and associated genera.</title>
        <authorList>
            <person name="Sun Z."/>
            <person name="Harris H.M."/>
            <person name="McCann A."/>
            <person name="Guo C."/>
            <person name="Argimon S."/>
            <person name="Zhang W."/>
            <person name="Yang X."/>
            <person name="Jeffery I.B."/>
            <person name="Cooney J.C."/>
            <person name="Kagawa T.F."/>
            <person name="Liu W."/>
            <person name="Song Y."/>
            <person name="Salvetti E."/>
            <person name="Wrobel A."/>
            <person name="Rasinkangas P."/>
            <person name="Parkhill J."/>
            <person name="Rea M.C."/>
            <person name="O'Sullivan O."/>
            <person name="Ritari J."/>
            <person name="Douillard F.P."/>
            <person name="Paul Ross R."/>
            <person name="Yang R."/>
            <person name="Briner A.E."/>
            <person name="Felis G.E."/>
            <person name="de Vos W.M."/>
            <person name="Barrangou R."/>
            <person name="Klaenhammer T.R."/>
            <person name="Caufield P.W."/>
            <person name="Cui Y."/>
            <person name="Zhang H."/>
            <person name="O'Toole P.W."/>
        </authorList>
    </citation>
    <scope>NUCLEOTIDE SEQUENCE [LARGE SCALE GENOMIC DNA]</scope>
    <source>
        <strain evidence="3 4">DSM 20623</strain>
    </source>
</reference>
<sequence>MKKMILQLVTIATLFTLATPALAKDTLDLTFKSTSSATKKNVDLAVKTNLPKDTKIQTTVEGPKDFKEKFNLKVDKKGFVKQEFKGKKYGTYKITYATQVVKKQPSSVQKKLGKNGSNLTGKFVYKGTGTYAEKLTVQKGKKQVAVKQQSKNEKLINEQKVAKAAAKKKAKAEKIAKEQLEAAVKAVELAEATPTRENYDKANTLVASLSQKNKGLSDRLTTVNTTILASEKAESDRLAAEKKAEEDRLAAEKAEADRVASEQKEAARIAAEQAQIAEANRIANEQAQAAQAAQTPVGNTVYVTTTGHRYHASPNCRGLNNANSTRSATLEEAQNRGLTPCKFCY</sequence>
<dbReference type="PATRIC" id="fig|1449336.4.peg.1817"/>
<dbReference type="eggNOG" id="COG3064">
    <property type="taxonomic scope" value="Bacteria"/>
</dbReference>
<accession>A0A0R2HV42</accession>
<feature type="coiled-coil region" evidence="1">
    <location>
        <begin position="228"/>
        <end position="262"/>
    </location>
</feature>
<gene>
    <name evidence="3" type="ORF">IV74_GL001782</name>
</gene>
<feature type="signal peptide" evidence="2">
    <location>
        <begin position="1"/>
        <end position="23"/>
    </location>
</feature>
<comment type="caution">
    <text evidence="3">The sequence shown here is derived from an EMBL/GenBank/DDBJ whole genome shotgun (WGS) entry which is preliminary data.</text>
</comment>
<proteinExistence type="predicted"/>
<dbReference type="EMBL" id="JQBS01000035">
    <property type="protein sequence ID" value="KRN54204.1"/>
    <property type="molecule type" value="Genomic_DNA"/>
</dbReference>
<feature type="chain" id="PRO_5006417922" evidence="2">
    <location>
        <begin position="24"/>
        <end position="345"/>
    </location>
</feature>